<dbReference type="SMART" id="SM00248">
    <property type="entry name" value="ANK"/>
    <property type="match status" value="12"/>
</dbReference>
<proteinExistence type="predicted"/>
<dbReference type="SUPFAM" id="SSF48403">
    <property type="entry name" value="Ankyrin repeat"/>
    <property type="match status" value="2"/>
</dbReference>
<name>A0ABR2HBE0_9EUKA</name>
<reference evidence="3 4" key="1">
    <citation type="submission" date="2024-04" db="EMBL/GenBank/DDBJ databases">
        <title>Tritrichomonas musculus Genome.</title>
        <authorList>
            <person name="Alves-Ferreira E."/>
            <person name="Grigg M."/>
            <person name="Lorenzi H."/>
            <person name="Galac M."/>
        </authorList>
    </citation>
    <scope>NUCLEOTIDE SEQUENCE [LARGE SCALE GENOMIC DNA]</scope>
    <source>
        <strain evidence="3 4">EAF2021</strain>
    </source>
</reference>
<dbReference type="Proteomes" id="UP001470230">
    <property type="component" value="Unassembled WGS sequence"/>
</dbReference>
<keyword evidence="2" id="KW-0040">ANK repeat</keyword>
<evidence type="ECO:0000313" key="3">
    <source>
        <dbReference type="EMBL" id="KAK8843778.1"/>
    </source>
</evidence>
<evidence type="ECO:0000256" key="2">
    <source>
        <dbReference type="ARBA" id="ARBA00023043"/>
    </source>
</evidence>
<protein>
    <recommendedName>
        <fullName evidence="5">DUF3447 domain-containing protein</fullName>
    </recommendedName>
</protein>
<keyword evidence="4" id="KW-1185">Reference proteome</keyword>
<dbReference type="PANTHER" id="PTHR24198:SF165">
    <property type="entry name" value="ANKYRIN REPEAT-CONTAINING PROTEIN-RELATED"/>
    <property type="match status" value="1"/>
</dbReference>
<evidence type="ECO:0000313" key="4">
    <source>
        <dbReference type="Proteomes" id="UP001470230"/>
    </source>
</evidence>
<dbReference type="Gene3D" id="1.25.40.20">
    <property type="entry name" value="Ankyrin repeat-containing domain"/>
    <property type="match status" value="5"/>
</dbReference>
<accession>A0ABR2HBE0</accession>
<dbReference type="EMBL" id="JAPFFF010000034">
    <property type="protein sequence ID" value="KAK8843778.1"/>
    <property type="molecule type" value="Genomic_DNA"/>
</dbReference>
<dbReference type="Pfam" id="PF13606">
    <property type="entry name" value="Ank_3"/>
    <property type="match status" value="1"/>
</dbReference>
<dbReference type="Pfam" id="PF12796">
    <property type="entry name" value="Ank_2"/>
    <property type="match status" value="3"/>
</dbReference>
<organism evidence="3 4">
    <name type="scientific">Tritrichomonas musculus</name>
    <dbReference type="NCBI Taxonomy" id="1915356"/>
    <lineage>
        <taxon>Eukaryota</taxon>
        <taxon>Metamonada</taxon>
        <taxon>Parabasalia</taxon>
        <taxon>Tritrichomonadida</taxon>
        <taxon>Tritrichomonadidae</taxon>
        <taxon>Tritrichomonas</taxon>
    </lineage>
</organism>
<gene>
    <name evidence="3" type="ORF">M9Y10_024850</name>
</gene>
<sequence length="637" mass="74472">MLCKTILNDDFEEKRELGENDDIICKMIQKDSIEEFIIEYNKTNFYLQKNISPSIFETNYFLIKRSPTLIEYATFFGSFQIFRFLFKNGAKLTSSLWLYGVHCDNPELISLLEENCPKPESFKNCWIEAVKCHHNDVANYLQNNYNFDDSFKFFKYYNFEIMLNSNVKKEMMLYYCCKYNYYCLCEILLKKTKVDINFKKPAWVEEERTIRNKGETIKFEIIKRLVSQKTPFCTACINSNLDIIKLLMSYNVNCNKHNSYLYKSQIIENKTGLYLAVIHGNVDVVELLLSSPMIEVDTFCNVLDFDHYMSDKTPLYAACECGEEKIVELLLKNPNIDVNKMSEIDVIKNNFKWAGNREKKTPLYAAVENRNSGVVKLLLNCKDIDINKMNDIYKDEDYNVKYKSNLNDDRCVCYNVGKYRRSALHIAVKNKNRKMIKLLLKHKDIDVNKRCEMIKESWDTNSKDLSDEFSDIDYVECITQDDDQIDTKTAMHIAVDNNDNKAVKLLLSHPKIDVNIQEEWEGMKRTALYKAVCEEKTKLARLLLSHPKIDVNILEASKNQLETVFCRAIQNGDIKTIKLLLSNPKIDVNIPQTTTKSYSFGSKDEKLIQKNSPLQLAYQKNNKEIINLLLQRNDINK</sequence>
<keyword evidence="1" id="KW-0677">Repeat</keyword>
<dbReference type="InterPro" id="IPR036770">
    <property type="entry name" value="Ankyrin_rpt-contain_sf"/>
</dbReference>
<dbReference type="PANTHER" id="PTHR24198">
    <property type="entry name" value="ANKYRIN REPEAT AND PROTEIN KINASE DOMAIN-CONTAINING PROTEIN"/>
    <property type="match status" value="1"/>
</dbReference>
<comment type="caution">
    <text evidence="3">The sequence shown here is derived from an EMBL/GenBank/DDBJ whole genome shotgun (WGS) entry which is preliminary data.</text>
</comment>
<evidence type="ECO:0008006" key="5">
    <source>
        <dbReference type="Google" id="ProtNLM"/>
    </source>
</evidence>
<dbReference type="InterPro" id="IPR002110">
    <property type="entry name" value="Ankyrin_rpt"/>
</dbReference>
<evidence type="ECO:0000256" key="1">
    <source>
        <dbReference type="ARBA" id="ARBA00022737"/>
    </source>
</evidence>